<name>A0A9R1WTR5_LACSA</name>
<organism evidence="1 2">
    <name type="scientific">Lactuca sativa</name>
    <name type="common">Garden lettuce</name>
    <dbReference type="NCBI Taxonomy" id="4236"/>
    <lineage>
        <taxon>Eukaryota</taxon>
        <taxon>Viridiplantae</taxon>
        <taxon>Streptophyta</taxon>
        <taxon>Embryophyta</taxon>
        <taxon>Tracheophyta</taxon>
        <taxon>Spermatophyta</taxon>
        <taxon>Magnoliopsida</taxon>
        <taxon>eudicotyledons</taxon>
        <taxon>Gunneridae</taxon>
        <taxon>Pentapetalae</taxon>
        <taxon>asterids</taxon>
        <taxon>campanulids</taxon>
        <taxon>Asterales</taxon>
        <taxon>Asteraceae</taxon>
        <taxon>Cichorioideae</taxon>
        <taxon>Cichorieae</taxon>
        <taxon>Lactucinae</taxon>
        <taxon>Lactuca</taxon>
    </lineage>
</organism>
<proteinExistence type="predicted"/>
<sequence>MVKTVNGTVYESYKDVCYALGLLDDHREYIFSIQKTHHCAIASFCRQSIRPHHVFKETYNYLSDDVVHIREQEIGRKPKAIFHLTLSYIEKFLLSYVLSLKQILNMPLPDHK</sequence>
<keyword evidence="2" id="KW-1185">Reference proteome</keyword>
<comment type="caution">
    <text evidence="1">The sequence shown here is derived from an EMBL/GenBank/DDBJ whole genome shotgun (WGS) entry which is preliminary data.</text>
</comment>
<gene>
    <name evidence="1" type="ORF">LSAT_V11C900485310</name>
</gene>
<dbReference type="EMBL" id="NBSK02000009">
    <property type="protein sequence ID" value="KAJ0186234.1"/>
    <property type="molecule type" value="Genomic_DNA"/>
</dbReference>
<evidence type="ECO:0000313" key="2">
    <source>
        <dbReference type="Proteomes" id="UP000235145"/>
    </source>
</evidence>
<reference evidence="1 2" key="1">
    <citation type="journal article" date="2017" name="Nat. Commun.">
        <title>Genome assembly with in vitro proximity ligation data and whole-genome triplication in lettuce.</title>
        <authorList>
            <person name="Reyes-Chin-Wo S."/>
            <person name="Wang Z."/>
            <person name="Yang X."/>
            <person name="Kozik A."/>
            <person name="Arikit S."/>
            <person name="Song C."/>
            <person name="Xia L."/>
            <person name="Froenicke L."/>
            <person name="Lavelle D.O."/>
            <person name="Truco M.J."/>
            <person name="Xia R."/>
            <person name="Zhu S."/>
            <person name="Xu C."/>
            <person name="Xu H."/>
            <person name="Xu X."/>
            <person name="Cox K."/>
            <person name="Korf I."/>
            <person name="Meyers B.C."/>
            <person name="Michelmore R.W."/>
        </authorList>
    </citation>
    <scope>NUCLEOTIDE SEQUENCE [LARGE SCALE GENOMIC DNA]</scope>
    <source>
        <strain evidence="2">cv. Salinas</strain>
        <tissue evidence="1">Seedlings</tissue>
    </source>
</reference>
<accession>A0A9R1WTR5</accession>
<dbReference type="Proteomes" id="UP000235145">
    <property type="component" value="Unassembled WGS sequence"/>
</dbReference>
<evidence type="ECO:0000313" key="1">
    <source>
        <dbReference type="EMBL" id="KAJ0186234.1"/>
    </source>
</evidence>
<dbReference type="AlphaFoldDB" id="A0A9R1WTR5"/>
<protein>
    <submittedName>
        <fullName evidence="1">Uncharacterized protein</fullName>
    </submittedName>
</protein>